<dbReference type="PANTHER" id="PTHR14413:SF16">
    <property type="entry name" value="LARGE RIBOSOMAL SUBUNIT PROTEIN BL17M"/>
    <property type="match status" value="1"/>
</dbReference>
<dbReference type="Pfam" id="PF01196">
    <property type="entry name" value="Ribosomal_L17"/>
    <property type="match status" value="1"/>
</dbReference>
<proteinExistence type="inferred from homology"/>
<evidence type="ECO:0000256" key="5">
    <source>
        <dbReference type="SAM" id="MobiDB-lite"/>
    </source>
</evidence>
<feature type="region of interest" description="Disordered" evidence="5">
    <location>
        <begin position="80"/>
        <end position="111"/>
    </location>
</feature>
<organism evidence="6 7">
    <name type="scientific">Candidatus Shapirobacteria bacterium CG08_land_8_20_14_0_20_39_18</name>
    <dbReference type="NCBI Taxonomy" id="1974883"/>
    <lineage>
        <taxon>Bacteria</taxon>
        <taxon>Candidatus Shapironibacteriota</taxon>
    </lineage>
</organism>
<protein>
    <recommendedName>
        <fullName evidence="4">50S ribosomal protein L17</fullName>
    </recommendedName>
</protein>
<evidence type="ECO:0000256" key="4">
    <source>
        <dbReference type="ARBA" id="ARBA00035494"/>
    </source>
</evidence>
<feature type="compositionally biased region" description="Polar residues" evidence="5">
    <location>
        <begin position="101"/>
        <end position="111"/>
    </location>
</feature>
<feature type="compositionally biased region" description="Basic and acidic residues" evidence="5">
    <location>
        <begin position="80"/>
        <end position="99"/>
    </location>
</feature>
<dbReference type="Proteomes" id="UP000228996">
    <property type="component" value="Unassembled WGS sequence"/>
</dbReference>
<dbReference type="AlphaFoldDB" id="A0A2M6XEA8"/>
<comment type="caution">
    <text evidence="6">The sequence shown here is derived from an EMBL/GenBank/DDBJ whole genome shotgun (WGS) entry which is preliminary data.</text>
</comment>
<keyword evidence="3" id="KW-0687">Ribonucleoprotein</keyword>
<dbReference type="Gene3D" id="3.90.1030.10">
    <property type="entry name" value="Ribosomal protein L17"/>
    <property type="match status" value="2"/>
</dbReference>
<accession>A0A2M6XEA8</accession>
<evidence type="ECO:0000256" key="2">
    <source>
        <dbReference type="ARBA" id="ARBA00022980"/>
    </source>
</evidence>
<gene>
    <name evidence="6" type="ORF">COT44_00525</name>
</gene>
<dbReference type="PANTHER" id="PTHR14413">
    <property type="entry name" value="RIBOSOMAL PROTEIN L17"/>
    <property type="match status" value="1"/>
</dbReference>
<dbReference type="GO" id="GO:0022625">
    <property type="term" value="C:cytosolic large ribosomal subunit"/>
    <property type="evidence" value="ECO:0007669"/>
    <property type="project" value="TreeGrafter"/>
</dbReference>
<evidence type="ECO:0000256" key="3">
    <source>
        <dbReference type="ARBA" id="ARBA00023274"/>
    </source>
</evidence>
<evidence type="ECO:0000313" key="7">
    <source>
        <dbReference type="Proteomes" id="UP000228996"/>
    </source>
</evidence>
<comment type="similarity">
    <text evidence="1">Belongs to the bacterial ribosomal protein bL17 family.</text>
</comment>
<dbReference type="GO" id="GO:0006412">
    <property type="term" value="P:translation"/>
    <property type="evidence" value="ECO:0007669"/>
    <property type="project" value="InterPro"/>
</dbReference>
<evidence type="ECO:0000313" key="6">
    <source>
        <dbReference type="EMBL" id="PIU03994.1"/>
    </source>
</evidence>
<reference evidence="7" key="1">
    <citation type="submission" date="2017-09" db="EMBL/GenBank/DDBJ databases">
        <title>Depth-based differentiation of microbial function through sediment-hosted aquifers and enrichment of novel symbionts in the deep terrestrial subsurface.</title>
        <authorList>
            <person name="Probst A.J."/>
            <person name="Ladd B."/>
            <person name="Jarett J.K."/>
            <person name="Geller-Mcgrath D.E."/>
            <person name="Sieber C.M.K."/>
            <person name="Emerson J.B."/>
            <person name="Anantharaman K."/>
            <person name="Thomas B.C."/>
            <person name="Malmstrom R."/>
            <person name="Stieglmeier M."/>
            <person name="Klingl A."/>
            <person name="Woyke T."/>
            <person name="Ryan C.M."/>
            <person name="Banfield J.F."/>
        </authorList>
    </citation>
    <scope>NUCLEOTIDE SEQUENCE [LARGE SCALE GENOMIC DNA]</scope>
</reference>
<dbReference type="InterPro" id="IPR000456">
    <property type="entry name" value="Ribosomal_bL17"/>
</dbReference>
<dbReference type="SUPFAM" id="SSF64263">
    <property type="entry name" value="Prokaryotic ribosomal protein L17"/>
    <property type="match status" value="1"/>
</dbReference>
<dbReference type="GO" id="GO:0003735">
    <property type="term" value="F:structural constituent of ribosome"/>
    <property type="evidence" value="ECO:0007669"/>
    <property type="project" value="InterPro"/>
</dbReference>
<evidence type="ECO:0000256" key="1">
    <source>
        <dbReference type="ARBA" id="ARBA00008777"/>
    </source>
</evidence>
<sequence>MRHGVFGRKLSRDANERKSLFKNLTSSLLTCGHIVTTESKAKAIKGLVDKLVKKSGSTRIIRLGTRLGDRAMMVKMELVEKEDRSEKLEAGIKKAEDGNQKPANTKTQKKS</sequence>
<keyword evidence="2" id="KW-0689">Ribosomal protein</keyword>
<dbReference type="InterPro" id="IPR036373">
    <property type="entry name" value="Ribosomal_bL17_sf"/>
</dbReference>
<name>A0A2M6XEA8_9BACT</name>
<dbReference type="EMBL" id="PEYO01000002">
    <property type="protein sequence ID" value="PIU03994.1"/>
    <property type="molecule type" value="Genomic_DNA"/>
</dbReference>